<evidence type="ECO:0000256" key="1">
    <source>
        <dbReference type="SAM" id="SignalP"/>
    </source>
</evidence>
<sequence length="80" mass="9083">MHQLHAIRLSLVLNQTLRLVVGVHTKHTGVRIHALYTELGKPSVESLKAGRQARLWAKGSSMRTWISFLCRWIPALRKGT</sequence>
<name>A0AAV9IC42_9RHOD</name>
<feature type="chain" id="PRO_5043317249" evidence="1">
    <location>
        <begin position="23"/>
        <end position="80"/>
    </location>
</feature>
<gene>
    <name evidence="2" type="ORF">GAYE_SCF06G2820</name>
</gene>
<feature type="signal peptide" evidence="1">
    <location>
        <begin position="1"/>
        <end position="22"/>
    </location>
</feature>
<proteinExistence type="predicted"/>
<keyword evidence="3" id="KW-1185">Reference proteome</keyword>
<accession>A0AAV9IC42</accession>
<evidence type="ECO:0000313" key="3">
    <source>
        <dbReference type="Proteomes" id="UP001300502"/>
    </source>
</evidence>
<dbReference type="Proteomes" id="UP001300502">
    <property type="component" value="Unassembled WGS sequence"/>
</dbReference>
<reference evidence="2 3" key="1">
    <citation type="submission" date="2022-07" db="EMBL/GenBank/DDBJ databases">
        <title>Genome-wide signatures of adaptation to extreme environments.</title>
        <authorList>
            <person name="Cho C.H."/>
            <person name="Yoon H.S."/>
        </authorList>
    </citation>
    <scope>NUCLEOTIDE SEQUENCE [LARGE SCALE GENOMIC DNA]</scope>
    <source>
        <strain evidence="2 3">108.79 E11</strain>
    </source>
</reference>
<organism evidence="2 3">
    <name type="scientific">Galdieria yellowstonensis</name>
    <dbReference type="NCBI Taxonomy" id="3028027"/>
    <lineage>
        <taxon>Eukaryota</taxon>
        <taxon>Rhodophyta</taxon>
        <taxon>Bangiophyceae</taxon>
        <taxon>Galdieriales</taxon>
        <taxon>Galdieriaceae</taxon>
        <taxon>Galdieria</taxon>
    </lineage>
</organism>
<evidence type="ECO:0000313" key="2">
    <source>
        <dbReference type="EMBL" id="KAK4524917.1"/>
    </source>
</evidence>
<comment type="caution">
    <text evidence="2">The sequence shown here is derived from an EMBL/GenBank/DDBJ whole genome shotgun (WGS) entry which is preliminary data.</text>
</comment>
<keyword evidence="1" id="KW-0732">Signal</keyword>
<dbReference type="AlphaFoldDB" id="A0AAV9IC42"/>
<dbReference type="EMBL" id="JANCYU010000026">
    <property type="protein sequence ID" value="KAK4524917.1"/>
    <property type="molecule type" value="Genomic_DNA"/>
</dbReference>
<protein>
    <submittedName>
        <fullName evidence="2">Uncharacterized protein</fullName>
    </submittedName>
</protein>